<proteinExistence type="predicted"/>
<evidence type="ECO:0000313" key="2">
    <source>
        <dbReference type="EMBL" id="CAF0897364.1"/>
    </source>
</evidence>
<dbReference type="AlphaFoldDB" id="A0A813ZEJ9"/>
<keyword evidence="1" id="KW-0812">Transmembrane</keyword>
<evidence type="ECO:0000256" key="1">
    <source>
        <dbReference type="SAM" id="Phobius"/>
    </source>
</evidence>
<dbReference type="OrthoDB" id="10191950at2759"/>
<keyword evidence="1" id="KW-1133">Transmembrane helix</keyword>
<keyword evidence="3" id="KW-1185">Reference proteome</keyword>
<evidence type="ECO:0000313" key="3">
    <source>
        <dbReference type="Proteomes" id="UP000663879"/>
    </source>
</evidence>
<sequence length="260" mass="30418">MNENIKYLIKTTVDICQENGIDDLSDIAFSEKQESVWSIICFRHFKNYDIKNLTNIYSWWDCNYLDYAVNVKKELSNDKNNEISFQIVLSNEEWRKVLPTISGLRSRRRFNRNFDKIINEKFVKIKETNCILKSKYNSFKKNGSQKKDSNFWTGKYECINVDCCLFKALICKEPLSFEDVSINFTFIRNKIEHGPLANKQDIRGAEKKLIALTSITDGSDVLRSKMLLEKNQNVKGIKIHILYCNALLVVAFFFNTITLK</sequence>
<reference evidence="2" key="1">
    <citation type="submission" date="2021-02" db="EMBL/GenBank/DDBJ databases">
        <authorList>
            <person name="Nowell W R."/>
        </authorList>
    </citation>
    <scope>NUCLEOTIDE SEQUENCE</scope>
    <source>
        <strain evidence="2">Ploen Becks lab</strain>
    </source>
</reference>
<feature type="transmembrane region" description="Helical" evidence="1">
    <location>
        <begin position="240"/>
        <end position="259"/>
    </location>
</feature>
<dbReference type="EMBL" id="CAJNOC010001874">
    <property type="protein sequence ID" value="CAF0897364.1"/>
    <property type="molecule type" value="Genomic_DNA"/>
</dbReference>
<name>A0A813ZEJ9_9BILA</name>
<dbReference type="Proteomes" id="UP000663879">
    <property type="component" value="Unassembled WGS sequence"/>
</dbReference>
<gene>
    <name evidence="2" type="ORF">OXX778_LOCUS11223</name>
</gene>
<organism evidence="2 3">
    <name type="scientific">Brachionus calyciflorus</name>
    <dbReference type="NCBI Taxonomy" id="104777"/>
    <lineage>
        <taxon>Eukaryota</taxon>
        <taxon>Metazoa</taxon>
        <taxon>Spiralia</taxon>
        <taxon>Gnathifera</taxon>
        <taxon>Rotifera</taxon>
        <taxon>Eurotatoria</taxon>
        <taxon>Monogononta</taxon>
        <taxon>Pseudotrocha</taxon>
        <taxon>Ploima</taxon>
        <taxon>Brachionidae</taxon>
        <taxon>Brachionus</taxon>
    </lineage>
</organism>
<keyword evidence="1" id="KW-0472">Membrane</keyword>
<comment type="caution">
    <text evidence="2">The sequence shown here is derived from an EMBL/GenBank/DDBJ whole genome shotgun (WGS) entry which is preliminary data.</text>
</comment>
<accession>A0A813ZEJ9</accession>
<protein>
    <submittedName>
        <fullName evidence="2">Uncharacterized protein</fullName>
    </submittedName>
</protein>